<proteinExistence type="predicted"/>
<dbReference type="EMBL" id="UYJE01006585">
    <property type="protein sequence ID" value="VDI47267.1"/>
    <property type="molecule type" value="Genomic_DNA"/>
</dbReference>
<comment type="caution">
    <text evidence="3">The sequence shown here is derived from an EMBL/GenBank/DDBJ whole genome shotgun (WGS) entry which is preliminary data.</text>
</comment>
<evidence type="ECO:0000313" key="3">
    <source>
        <dbReference type="EMBL" id="VDI47267.1"/>
    </source>
</evidence>
<evidence type="ECO:0000256" key="1">
    <source>
        <dbReference type="SAM" id="MobiDB-lite"/>
    </source>
</evidence>
<evidence type="ECO:0000313" key="4">
    <source>
        <dbReference type="Proteomes" id="UP000596742"/>
    </source>
</evidence>
<dbReference type="OrthoDB" id="10058436at2759"/>
<dbReference type="Proteomes" id="UP000596742">
    <property type="component" value="Unassembled WGS sequence"/>
</dbReference>
<feature type="signal peptide" evidence="2">
    <location>
        <begin position="1"/>
        <end position="18"/>
    </location>
</feature>
<keyword evidence="4" id="KW-1185">Reference proteome</keyword>
<gene>
    <name evidence="3" type="ORF">MGAL_10B051171</name>
</gene>
<name>A0A8B6FB57_MYTGA</name>
<keyword evidence="2" id="KW-0732">Signal</keyword>
<evidence type="ECO:0000256" key="2">
    <source>
        <dbReference type="SAM" id="SignalP"/>
    </source>
</evidence>
<feature type="chain" id="PRO_5032301421" evidence="2">
    <location>
        <begin position="19"/>
        <end position="259"/>
    </location>
</feature>
<sequence length="259" mass="27392">MGIVIGIIIDVAVSAAAAAAEAAADAAAAALAEAAAEAAADAAADAAAEAAADAAAEAEAEGAAETAAESEAESAAEGSEEGASIASKVLRGFAKLSKLIKEYFIIDAVFKTAKVIIREIEGSSGRVQKLEKYVQVLIEMGQKMNSIREWLENHQKDTVKLEGIDVPVDSGVLSKYMSPLTAGVGRLRNLSKNVETQNQQNEAMTDTQLEAMRRCLVKVNTTFELLEKFIGEKKGIVNVFSSFPINKDEVNDWKSELEN</sequence>
<dbReference type="AlphaFoldDB" id="A0A8B6FB57"/>
<protein>
    <submittedName>
        <fullName evidence="3">Uncharacterized protein</fullName>
    </submittedName>
</protein>
<organism evidence="3 4">
    <name type="scientific">Mytilus galloprovincialis</name>
    <name type="common">Mediterranean mussel</name>
    <dbReference type="NCBI Taxonomy" id="29158"/>
    <lineage>
        <taxon>Eukaryota</taxon>
        <taxon>Metazoa</taxon>
        <taxon>Spiralia</taxon>
        <taxon>Lophotrochozoa</taxon>
        <taxon>Mollusca</taxon>
        <taxon>Bivalvia</taxon>
        <taxon>Autobranchia</taxon>
        <taxon>Pteriomorphia</taxon>
        <taxon>Mytilida</taxon>
        <taxon>Mytiloidea</taxon>
        <taxon>Mytilidae</taxon>
        <taxon>Mytilinae</taxon>
        <taxon>Mytilus</taxon>
    </lineage>
</organism>
<reference evidence="3" key="1">
    <citation type="submission" date="2018-11" db="EMBL/GenBank/DDBJ databases">
        <authorList>
            <person name="Alioto T."/>
            <person name="Alioto T."/>
        </authorList>
    </citation>
    <scope>NUCLEOTIDE SEQUENCE</scope>
</reference>
<feature type="region of interest" description="Disordered" evidence="1">
    <location>
        <begin position="59"/>
        <end position="79"/>
    </location>
</feature>
<accession>A0A8B6FB57</accession>